<dbReference type="Gene3D" id="3.40.30.10">
    <property type="entry name" value="Glutaredoxin"/>
    <property type="match status" value="1"/>
</dbReference>
<dbReference type="Proteomes" id="UP001162156">
    <property type="component" value="Unassembled WGS sequence"/>
</dbReference>
<keyword evidence="2" id="KW-1185">Reference proteome</keyword>
<accession>A0AAV8ZWX0</accession>
<gene>
    <name evidence="1" type="ORF">NQ314_000818</name>
</gene>
<dbReference type="AlphaFoldDB" id="A0AAV8ZWX0"/>
<dbReference type="PANTHER" id="PTHR19991:SF3">
    <property type="entry name" value="LETHAL (2) 01289, ISOFORM F"/>
    <property type="match status" value="1"/>
</dbReference>
<comment type="caution">
    <text evidence="1">The sequence shown here is derived from an EMBL/GenBank/DDBJ whole genome shotgun (WGS) entry which is preliminary data.</text>
</comment>
<proteinExistence type="predicted"/>
<protein>
    <recommendedName>
        <fullName evidence="3">Thioredoxin domain-containing protein</fullName>
    </recommendedName>
</protein>
<organism evidence="1 2">
    <name type="scientific">Rhamnusium bicolor</name>
    <dbReference type="NCBI Taxonomy" id="1586634"/>
    <lineage>
        <taxon>Eukaryota</taxon>
        <taxon>Metazoa</taxon>
        <taxon>Ecdysozoa</taxon>
        <taxon>Arthropoda</taxon>
        <taxon>Hexapoda</taxon>
        <taxon>Insecta</taxon>
        <taxon>Pterygota</taxon>
        <taxon>Neoptera</taxon>
        <taxon>Endopterygota</taxon>
        <taxon>Coleoptera</taxon>
        <taxon>Polyphaga</taxon>
        <taxon>Cucujiformia</taxon>
        <taxon>Chrysomeloidea</taxon>
        <taxon>Cerambycidae</taxon>
        <taxon>Lepturinae</taxon>
        <taxon>Rhagiini</taxon>
        <taxon>Rhamnusium</taxon>
    </lineage>
</organism>
<dbReference type="InterPro" id="IPR036249">
    <property type="entry name" value="Thioredoxin-like_sf"/>
</dbReference>
<sequence length="124" mass="14179">MKGINDHGDDDSIQALEELEHIDDDCDKYGIQFVKIDDSQAVDEFGLDNLPALVYFEKGIPNVYDGDLEEEEEILEWLIEQLEKDEIEDVTDEMLDKLIAEGKNLAVLFCKCTVEMLQILLLVN</sequence>
<reference evidence="1" key="1">
    <citation type="journal article" date="2023" name="Insect Mol. Biol.">
        <title>Genome sequencing provides insights into the evolution of gene families encoding plant cell wall-degrading enzymes in longhorned beetles.</title>
        <authorList>
            <person name="Shin N.R."/>
            <person name="Okamura Y."/>
            <person name="Kirsch R."/>
            <person name="Pauchet Y."/>
        </authorList>
    </citation>
    <scope>NUCLEOTIDE SEQUENCE</scope>
    <source>
        <strain evidence="1">RBIC_L_NR</strain>
    </source>
</reference>
<evidence type="ECO:0000313" key="1">
    <source>
        <dbReference type="EMBL" id="KAJ8971216.1"/>
    </source>
</evidence>
<evidence type="ECO:0008006" key="3">
    <source>
        <dbReference type="Google" id="ProtNLM"/>
    </source>
</evidence>
<name>A0AAV8ZWX0_9CUCU</name>
<dbReference type="PANTHER" id="PTHR19991">
    <property type="entry name" value="L 2 01289"/>
    <property type="match status" value="1"/>
</dbReference>
<dbReference type="SUPFAM" id="SSF52833">
    <property type="entry name" value="Thioredoxin-like"/>
    <property type="match status" value="1"/>
</dbReference>
<evidence type="ECO:0000313" key="2">
    <source>
        <dbReference type="Proteomes" id="UP001162156"/>
    </source>
</evidence>
<dbReference type="EMBL" id="JANEYF010000241">
    <property type="protein sequence ID" value="KAJ8971216.1"/>
    <property type="molecule type" value="Genomic_DNA"/>
</dbReference>